<dbReference type="AlphaFoldDB" id="D6WGR2"/>
<organism evidence="1 2">
    <name type="scientific">Tribolium castaneum</name>
    <name type="common">Red flour beetle</name>
    <dbReference type="NCBI Taxonomy" id="7070"/>
    <lineage>
        <taxon>Eukaryota</taxon>
        <taxon>Metazoa</taxon>
        <taxon>Ecdysozoa</taxon>
        <taxon>Arthropoda</taxon>
        <taxon>Hexapoda</taxon>
        <taxon>Insecta</taxon>
        <taxon>Pterygota</taxon>
        <taxon>Neoptera</taxon>
        <taxon>Endopterygota</taxon>
        <taxon>Coleoptera</taxon>
        <taxon>Polyphaga</taxon>
        <taxon>Cucujiformia</taxon>
        <taxon>Tenebrionidae</taxon>
        <taxon>Tenebrionidae incertae sedis</taxon>
        <taxon>Tribolium</taxon>
    </lineage>
</organism>
<reference evidence="1 2" key="2">
    <citation type="journal article" date="2010" name="Nucleic Acids Res.">
        <title>BeetleBase in 2010: revisions to provide comprehensive genomic information for Tribolium castaneum.</title>
        <authorList>
            <person name="Kim H.S."/>
            <person name="Murphy T."/>
            <person name="Xia J."/>
            <person name="Caragea D."/>
            <person name="Park Y."/>
            <person name="Beeman R.W."/>
            <person name="Lorenzen M.D."/>
            <person name="Butcher S."/>
            <person name="Manak J.R."/>
            <person name="Brown S.J."/>
        </authorList>
    </citation>
    <scope>GENOME REANNOTATION</scope>
    <source>
        <strain evidence="1 2">Georgia GA2</strain>
    </source>
</reference>
<dbReference type="HOGENOM" id="CLU_2515579_0_0_1"/>
<name>D6WGR2_TRICA</name>
<dbReference type="Proteomes" id="UP000007266">
    <property type="component" value="Linkage group 3"/>
</dbReference>
<evidence type="ECO:0000313" key="2">
    <source>
        <dbReference type="Proteomes" id="UP000007266"/>
    </source>
</evidence>
<evidence type="ECO:0000313" key="1">
    <source>
        <dbReference type="EMBL" id="EEZ99608.1"/>
    </source>
</evidence>
<accession>D6WGR2</accession>
<dbReference type="EMBL" id="KQ971327">
    <property type="protein sequence ID" value="EEZ99608.1"/>
    <property type="molecule type" value="Genomic_DNA"/>
</dbReference>
<keyword evidence="2" id="KW-1185">Reference proteome</keyword>
<gene>
    <name evidence="1" type="primary">GLEAN_02124</name>
    <name evidence="1" type="ORF">TcasGA2_TC002124</name>
</gene>
<sequence>MPKYLCPSSPKPEVPIRQSMTPIPLQGMTGHQWLTPAMRTRLRDRLPPYLARYAFATYRPLRVRLKDRLTPCLALRLITLQKEQQ</sequence>
<protein>
    <submittedName>
        <fullName evidence="1">Uncharacterized protein</fullName>
    </submittedName>
</protein>
<proteinExistence type="predicted"/>
<reference evidence="1 2" key="1">
    <citation type="journal article" date="2008" name="Nature">
        <title>The genome of the model beetle and pest Tribolium castaneum.</title>
        <authorList>
            <consortium name="Tribolium Genome Sequencing Consortium"/>
            <person name="Richards S."/>
            <person name="Gibbs R.A."/>
            <person name="Weinstock G.M."/>
            <person name="Brown S.J."/>
            <person name="Denell R."/>
            <person name="Beeman R.W."/>
            <person name="Gibbs R."/>
            <person name="Beeman R.W."/>
            <person name="Brown S.J."/>
            <person name="Bucher G."/>
            <person name="Friedrich M."/>
            <person name="Grimmelikhuijzen C.J."/>
            <person name="Klingler M."/>
            <person name="Lorenzen M."/>
            <person name="Richards S."/>
            <person name="Roth S."/>
            <person name="Schroder R."/>
            <person name="Tautz D."/>
            <person name="Zdobnov E.M."/>
            <person name="Muzny D."/>
            <person name="Gibbs R.A."/>
            <person name="Weinstock G.M."/>
            <person name="Attaway T."/>
            <person name="Bell S."/>
            <person name="Buhay C.J."/>
            <person name="Chandrabose M.N."/>
            <person name="Chavez D."/>
            <person name="Clerk-Blankenburg K.P."/>
            <person name="Cree A."/>
            <person name="Dao M."/>
            <person name="Davis C."/>
            <person name="Chacko J."/>
            <person name="Dinh H."/>
            <person name="Dugan-Rocha S."/>
            <person name="Fowler G."/>
            <person name="Garner T.T."/>
            <person name="Garnes J."/>
            <person name="Gnirke A."/>
            <person name="Hawes A."/>
            <person name="Hernandez J."/>
            <person name="Hines S."/>
            <person name="Holder M."/>
            <person name="Hume J."/>
            <person name="Jhangiani S.N."/>
            <person name="Joshi V."/>
            <person name="Khan Z.M."/>
            <person name="Jackson L."/>
            <person name="Kovar C."/>
            <person name="Kowis A."/>
            <person name="Lee S."/>
            <person name="Lewis L.R."/>
            <person name="Margolis J."/>
            <person name="Morgan M."/>
            <person name="Nazareth L.V."/>
            <person name="Nguyen N."/>
            <person name="Okwuonu G."/>
            <person name="Parker D."/>
            <person name="Richards S."/>
            <person name="Ruiz S.J."/>
            <person name="Santibanez J."/>
            <person name="Savard J."/>
            <person name="Scherer S.E."/>
            <person name="Schneider B."/>
            <person name="Sodergren E."/>
            <person name="Tautz D."/>
            <person name="Vattahil S."/>
            <person name="Villasana D."/>
            <person name="White C.S."/>
            <person name="Wright R."/>
            <person name="Park Y."/>
            <person name="Beeman R.W."/>
            <person name="Lord J."/>
            <person name="Oppert B."/>
            <person name="Lorenzen M."/>
            <person name="Brown S."/>
            <person name="Wang L."/>
            <person name="Savard J."/>
            <person name="Tautz D."/>
            <person name="Richards S."/>
            <person name="Weinstock G."/>
            <person name="Gibbs R.A."/>
            <person name="Liu Y."/>
            <person name="Worley K."/>
            <person name="Weinstock G."/>
            <person name="Elsik C.G."/>
            <person name="Reese J.T."/>
            <person name="Elhaik E."/>
            <person name="Landan G."/>
            <person name="Graur D."/>
            <person name="Arensburger P."/>
            <person name="Atkinson P."/>
            <person name="Beeman R.W."/>
            <person name="Beidler J."/>
            <person name="Brown S.J."/>
            <person name="Demuth J.P."/>
            <person name="Drury D.W."/>
            <person name="Du Y.Z."/>
            <person name="Fujiwara H."/>
            <person name="Lorenzen M."/>
            <person name="Maselli V."/>
            <person name="Osanai M."/>
            <person name="Park Y."/>
            <person name="Robertson H.M."/>
            <person name="Tu Z."/>
            <person name="Wang J.J."/>
            <person name="Wang S."/>
            <person name="Richards S."/>
            <person name="Song H."/>
            <person name="Zhang L."/>
            <person name="Sodergren E."/>
            <person name="Werner D."/>
            <person name="Stanke M."/>
            <person name="Morgenstern B."/>
            <person name="Solovyev V."/>
            <person name="Kosarev P."/>
            <person name="Brown G."/>
            <person name="Chen H.C."/>
            <person name="Ermolaeva O."/>
            <person name="Hlavina W."/>
            <person name="Kapustin Y."/>
            <person name="Kiryutin B."/>
            <person name="Kitts P."/>
            <person name="Maglott D."/>
            <person name="Pruitt K."/>
            <person name="Sapojnikov V."/>
            <person name="Souvorov A."/>
            <person name="Mackey A.J."/>
            <person name="Waterhouse R.M."/>
            <person name="Wyder S."/>
            <person name="Zdobnov E.M."/>
            <person name="Zdobnov E.M."/>
            <person name="Wyder S."/>
            <person name="Kriventseva E.V."/>
            <person name="Kadowaki T."/>
            <person name="Bork P."/>
            <person name="Aranda M."/>
            <person name="Bao R."/>
            <person name="Beermann A."/>
            <person name="Berns N."/>
            <person name="Bolognesi R."/>
            <person name="Bonneton F."/>
            <person name="Bopp D."/>
            <person name="Brown S.J."/>
            <person name="Bucher G."/>
            <person name="Butts T."/>
            <person name="Chaumot A."/>
            <person name="Denell R.E."/>
            <person name="Ferrier D.E."/>
            <person name="Friedrich M."/>
            <person name="Gordon C.M."/>
            <person name="Jindra M."/>
            <person name="Klingler M."/>
            <person name="Lan Q."/>
            <person name="Lattorff H.M."/>
            <person name="Laudet V."/>
            <person name="von Levetsow C."/>
            <person name="Liu Z."/>
            <person name="Lutz R."/>
            <person name="Lynch J.A."/>
            <person name="da Fonseca R.N."/>
            <person name="Posnien N."/>
            <person name="Reuter R."/>
            <person name="Roth S."/>
            <person name="Savard J."/>
            <person name="Schinko J.B."/>
            <person name="Schmitt C."/>
            <person name="Schoppmeier M."/>
            <person name="Schroder R."/>
            <person name="Shippy T.D."/>
            <person name="Simonnet F."/>
            <person name="Marques-Souza H."/>
            <person name="Tautz D."/>
            <person name="Tomoyasu Y."/>
            <person name="Trauner J."/>
            <person name="Van der Zee M."/>
            <person name="Vervoort M."/>
            <person name="Wittkopp N."/>
            <person name="Wimmer E.A."/>
            <person name="Yang X."/>
            <person name="Jones A.K."/>
            <person name="Sattelle D.B."/>
            <person name="Ebert P.R."/>
            <person name="Nelson D."/>
            <person name="Scott J.G."/>
            <person name="Beeman R.W."/>
            <person name="Muthukrishnan S."/>
            <person name="Kramer K.J."/>
            <person name="Arakane Y."/>
            <person name="Beeman R.W."/>
            <person name="Zhu Q."/>
            <person name="Hogenkamp D."/>
            <person name="Dixit R."/>
            <person name="Oppert B."/>
            <person name="Jiang H."/>
            <person name="Zou Z."/>
            <person name="Marshall J."/>
            <person name="Elpidina E."/>
            <person name="Vinokurov K."/>
            <person name="Oppert C."/>
            <person name="Zou Z."/>
            <person name="Evans J."/>
            <person name="Lu Z."/>
            <person name="Zhao P."/>
            <person name="Sumathipala N."/>
            <person name="Altincicek B."/>
            <person name="Vilcinskas A."/>
            <person name="Williams M."/>
            <person name="Hultmark D."/>
            <person name="Hetru C."/>
            <person name="Jiang H."/>
            <person name="Grimmelikhuijzen C.J."/>
            <person name="Hauser F."/>
            <person name="Cazzamali G."/>
            <person name="Williamson M."/>
            <person name="Park Y."/>
            <person name="Li B."/>
            <person name="Tanaka Y."/>
            <person name="Predel R."/>
            <person name="Neupert S."/>
            <person name="Schachtner J."/>
            <person name="Verleyen P."/>
            <person name="Raible F."/>
            <person name="Bork P."/>
            <person name="Friedrich M."/>
            <person name="Walden K.K."/>
            <person name="Robertson H.M."/>
            <person name="Angeli S."/>
            <person name="Foret S."/>
            <person name="Bucher G."/>
            <person name="Schuetz S."/>
            <person name="Maleszka R."/>
            <person name="Wimmer E.A."/>
            <person name="Beeman R.W."/>
            <person name="Lorenzen M."/>
            <person name="Tomoyasu Y."/>
            <person name="Miller S.C."/>
            <person name="Grossmann D."/>
            <person name="Bucher G."/>
        </authorList>
    </citation>
    <scope>NUCLEOTIDE SEQUENCE [LARGE SCALE GENOMIC DNA]</scope>
    <source>
        <strain evidence="1 2">Georgia GA2</strain>
    </source>
</reference>